<feature type="binding site" evidence="7">
    <location>
        <position position="50"/>
    </location>
    <ligand>
        <name>S-adenosyl-L-methionine</name>
        <dbReference type="ChEBI" id="CHEBI:59789"/>
    </ligand>
</feature>
<dbReference type="NCBIfam" id="TIGR00006">
    <property type="entry name" value="16S rRNA (cytosine(1402)-N(4))-methyltransferase RsmH"/>
    <property type="match status" value="1"/>
</dbReference>
<dbReference type="HAMAP" id="MF_01007">
    <property type="entry name" value="16SrRNA_methyltr_H"/>
    <property type="match status" value="1"/>
</dbReference>
<keyword evidence="3 7" id="KW-0698">rRNA processing</keyword>
<evidence type="ECO:0000256" key="7">
    <source>
        <dbReference type="HAMAP-Rule" id="MF_01007"/>
    </source>
</evidence>
<dbReference type="GO" id="GO:0005737">
    <property type="term" value="C:cytoplasm"/>
    <property type="evidence" value="ECO:0007669"/>
    <property type="project" value="UniProtKB-SubCell"/>
</dbReference>
<comment type="catalytic activity">
    <reaction evidence="7">
        <text>cytidine(1402) in 16S rRNA + S-adenosyl-L-methionine = N(4)-methylcytidine(1402) in 16S rRNA + S-adenosyl-L-homocysteine + H(+)</text>
        <dbReference type="Rhea" id="RHEA:42928"/>
        <dbReference type="Rhea" id="RHEA-COMP:10286"/>
        <dbReference type="Rhea" id="RHEA-COMP:10287"/>
        <dbReference type="ChEBI" id="CHEBI:15378"/>
        <dbReference type="ChEBI" id="CHEBI:57856"/>
        <dbReference type="ChEBI" id="CHEBI:59789"/>
        <dbReference type="ChEBI" id="CHEBI:74506"/>
        <dbReference type="ChEBI" id="CHEBI:82748"/>
        <dbReference type="EC" id="2.1.1.199"/>
    </reaction>
</comment>
<organism evidence="8 9">
    <name type="scientific">Mesomycoplasma hyorhinis SK76</name>
    <dbReference type="NCBI Taxonomy" id="1118964"/>
    <lineage>
        <taxon>Bacteria</taxon>
        <taxon>Bacillati</taxon>
        <taxon>Mycoplasmatota</taxon>
        <taxon>Mycoplasmoidales</taxon>
        <taxon>Metamycoplasmataceae</taxon>
        <taxon>Mesomycoplasma</taxon>
    </lineage>
</organism>
<evidence type="ECO:0000256" key="6">
    <source>
        <dbReference type="ARBA" id="ARBA00022691"/>
    </source>
</evidence>
<accession>A0AAI8AMX5</accession>
<evidence type="ECO:0000256" key="5">
    <source>
        <dbReference type="ARBA" id="ARBA00022679"/>
    </source>
</evidence>
<keyword evidence="6 7" id="KW-0949">S-adenosyl-L-methionine</keyword>
<dbReference type="PIRSF" id="PIRSF004486">
    <property type="entry name" value="MraW"/>
    <property type="match status" value="1"/>
</dbReference>
<feature type="binding site" evidence="7">
    <location>
        <position position="77"/>
    </location>
    <ligand>
        <name>S-adenosyl-L-methionine</name>
        <dbReference type="ChEBI" id="CHEBI:59789"/>
    </ligand>
</feature>
<evidence type="ECO:0000313" key="8">
    <source>
        <dbReference type="EMBL" id="AFX74315.1"/>
    </source>
</evidence>
<dbReference type="Proteomes" id="UP000009399">
    <property type="component" value="Chromosome"/>
</dbReference>
<name>A0AAI8AMX5_MESHY</name>
<dbReference type="AlphaFoldDB" id="A0AAI8AMX5"/>
<comment type="function">
    <text evidence="7">Specifically methylates the N4 position of cytidine in position 1402 (C1402) of 16S rRNA.</text>
</comment>
<dbReference type="KEGG" id="mhs:MOS_391"/>
<evidence type="ECO:0000256" key="3">
    <source>
        <dbReference type="ARBA" id="ARBA00022552"/>
    </source>
</evidence>
<dbReference type="EMBL" id="CP003914">
    <property type="protein sequence ID" value="AFX74315.1"/>
    <property type="molecule type" value="Genomic_DNA"/>
</dbReference>
<protein>
    <recommendedName>
        <fullName evidence="7">Ribosomal RNA small subunit methyltransferase H</fullName>
        <ecNumber evidence="7">2.1.1.199</ecNumber>
    </recommendedName>
    <alternativeName>
        <fullName evidence="7">16S rRNA m(4)C1402 methyltransferase</fullName>
    </alternativeName>
    <alternativeName>
        <fullName evidence="7">rRNA (cytosine-N(4)-)-methyltransferase RsmH</fullName>
    </alternativeName>
</protein>
<sequence length="298" mass="34440">MDHIPVLLDQVIDQLNIKEDGIYLDLTLGRGGHSSQILKKLTSGKLIVFDKDKQAIEQTKEKLLKISSNIEFIWSDFKDFDQELKKLQINKVDGVLLDLGVSSPQLDQANRGFSYNKQARLDMRMNQAQSFSAYELVNEYSKEKLVNIFTNYGQVPFANNIAEDIVKLRPITYTTELVDIIKHSLPNFVLRKKNPAKNVFQAIRIEVNQELESLNIFLSKIDKFLKKDGKLAIITFHSLEDKIVKNYFKQLLKQNQTLFFETTQAKYLVKTTWANQKEIDNNKRAKSAKLRVLTKLIN</sequence>
<dbReference type="InterPro" id="IPR002903">
    <property type="entry name" value="RsmH"/>
</dbReference>
<evidence type="ECO:0000256" key="1">
    <source>
        <dbReference type="ARBA" id="ARBA00010396"/>
    </source>
</evidence>
<dbReference type="GO" id="GO:0070475">
    <property type="term" value="P:rRNA base methylation"/>
    <property type="evidence" value="ECO:0007669"/>
    <property type="project" value="UniProtKB-UniRule"/>
</dbReference>
<dbReference type="SUPFAM" id="SSF81799">
    <property type="entry name" value="Putative methyltransferase TM0872, insert domain"/>
    <property type="match status" value="1"/>
</dbReference>
<keyword evidence="2 7" id="KW-0963">Cytoplasm</keyword>
<gene>
    <name evidence="7" type="primary">rsmH</name>
    <name evidence="8" type="ORF">MOS_391</name>
</gene>
<evidence type="ECO:0000313" key="9">
    <source>
        <dbReference type="Proteomes" id="UP000009399"/>
    </source>
</evidence>
<dbReference type="EC" id="2.1.1.199" evidence="7"/>
<dbReference type="PANTHER" id="PTHR11265">
    <property type="entry name" value="S-ADENOSYL-METHYLTRANSFERASE MRAW"/>
    <property type="match status" value="1"/>
</dbReference>
<dbReference type="InterPro" id="IPR029063">
    <property type="entry name" value="SAM-dependent_MTases_sf"/>
</dbReference>
<feature type="binding site" evidence="7">
    <location>
        <position position="98"/>
    </location>
    <ligand>
        <name>S-adenosyl-L-methionine</name>
        <dbReference type="ChEBI" id="CHEBI:59789"/>
    </ligand>
</feature>
<dbReference type="PANTHER" id="PTHR11265:SF0">
    <property type="entry name" value="12S RRNA N4-METHYLCYTIDINE METHYLTRANSFERASE"/>
    <property type="match status" value="1"/>
</dbReference>
<dbReference type="Gene3D" id="3.40.50.150">
    <property type="entry name" value="Vaccinia Virus protein VP39"/>
    <property type="match status" value="1"/>
</dbReference>
<dbReference type="SUPFAM" id="SSF53335">
    <property type="entry name" value="S-adenosyl-L-methionine-dependent methyltransferases"/>
    <property type="match status" value="1"/>
</dbReference>
<proteinExistence type="inferred from homology"/>
<feature type="binding site" evidence="7">
    <location>
        <begin position="31"/>
        <end position="33"/>
    </location>
    <ligand>
        <name>S-adenosyl-L-methionine</name>
        <dbReference type="ChEBI" id="CHEBI:59789"/>
    </ligand>
</feature>
<evidence type="ECO:0000256" key="4">
    <source>
        <dbReference type="ARBA" id="ARBA00022603"/>
    </source>
</evidence>
<dbReference type="GO" id="GO:0071424">
    <property type="term" value="F:rRNA (cytosine-N4-)-methyltransferase activity"/>
    <property type="evidence" value="ECO:0007669"/>
    <property type="project" value="UniProtKB-UniRule"/>
</dbReference>
<feature type="binding site" evidence="7">
    <location>
        <position position="105"/>
    </location>
    <ligand>
        <name>S-adenosyl-L-methionine</name>
        <dbReference type="ChEBI" id="CHEBI:59789"/>
    </ligand>
</feature>
<dbReference type="Pfam" id="PF01795">
    <property type="entry name" value="Methyltransf_5"/>
    <property type="match status" value="1"/>
</dbReference>
<dbReference type="InterPro" id="IPR023397">
    <property type="entry name" value="SAM-dep_MeTrfase_MraW_recog"/>
</dbReference>
<keyword evidence="5 7" id="KW-0808">Transferase</keyword>
<dbReference type="RefSeq" id="WP_014335469.1">
    <property type="nucleotide sequence ID" value="NC_019552.1"/>
</dbReference>
<comment type="similarity">
    <text evidence="1 7">Belongs to the methyltransferase superfamily. RsmH family.</text>
</comment>
<dbReference type="Gene3D" id="1.10.150.170">
    <property type="entry name" value="Putative methyltransferase TM0872, insert domain"/>
    <property type="match status" value="1"/>
</dbReference>
<keyword evidence="4 7" id="KW-0489">Methyltransferase</keyword>
<reference evidence="8 9" key="1">
    <citation type="journal article" date="2013" name="Genome Announc.">
        <title>Complete Genome Sequence of Mycoplasma hyorhinis Strain SK76.</title>
        <authorList>
            <person name="Goodison S."/>
            <person name="Urquidi V."/>
            <person name="Kumar D."/>
            <person name="Reyes L."/>
            <person name="Rosser C.J."/>
        </authorList>
    </citation>
    <scope>NUCLEOTIDE SEQUENCE [LARGE SCALE GENOMIC DNA]</scope>
    <source>
        <strain evidence="8 9">SK76</strain>
    </source>
</reference>
<comment type="subcellular location">
    <subcellularLocation>
        <location evidence="7">Cytoplasm</location>
    </subcellularLocation>
</comment>
<evidence type="ECO:0000256" key="2">
    <source>
        <dbReference type="ARBA" id="ARBA00022490"/>
    </source>
</evidence>